<evidence type="ECO:0000256" key="2">
    <source>
        <dbReference type="ARBA" id="ARBA00022741"/>
    </source>
</evidence>
<comment type="catalytic activity">
    <reaction evidence="6">
        <text>ATP + H2O = ADP + phosphate + H(+)</text>
        <dbReference type="Rhea" id="RHEA:13065"/>
        <dbReference type="ChEBI" id="CHEBI:15377"/>
        <dbReference type="ChEBI" id="CHEBI:15378"/>
        <dbReference type="ChEBI" id="CHEBI:30616"/>
        <dbReference type="ChEBI" id="CHEBI:43474"/>
        <dbReference type="ChEBI" id="CHEBI:456216"/>
        <dbReference type="EC" id="3.6.4.12"/>
    </reaction>
    <physiologicalReaction direction="left-to-right" evidence="6">
        <dbReference type="Rhea" id="RHEA:13066"/>
    </physiologicalReaction>
</comment>
<dbReference type="InterPro" id="IPR050534">
    <property type="entry name" value="Coronavir_polyprotein_1ab"/>
</dbReference>
<evidence type="ECO:0000259" key="8">
    <source>
        <dbReference type="SMART" id="SM00487"/>
    </source>
</evidence>
<dbReference type="PANTHER" id="PTHR43788:SF8">
    <property type="entry name" value="DNA-BINDING PROTEIN SMUBP-2"/>
    <property type="match status" value="1"/>
</dbReference>
<gene>
    <name evidence="9" type="ORF">CCMP2556_LOCUS6729</name>
</gene>
<dbReference type="Pfam" id="PF13086">
    <property type="entry name" value="AAA_11"/>
    <property type="match status" value="2"/>
</dbReference>
<evidence type="ECO:0000259" key="7">
    <source>
        <dbReference type="SMART" id="SM00382"/>
    </source>
</evidence>
<accession>A0ABP0IJD6</accession>
<dbReference type="SMART" id="SM00382">
    <property type="entry name" value="AAA"/>
    <property type="match status" value="1"/>
</dbReference>
<comment type="caution">
    <text evidence="9">The sequence shown here is derived from an EMBL/GenBank/DDBJ whole genome shotgun (WGS) entry which is preliminary data.</text>
</comment>
<dbReference type="SMART" id="SM00487">
    <property type="entry name" value="DEXDc"/>
    <property type="match status" value="1"/>
</dbReference>
<dbReference type="EMBL" id="CAXAMN010002936">
    <property type="protein sequence ID" value="CAK9002137.1"/>
    <property type="molecule type" value="Genomic_DNA"/>
</dbReference>
<keyword evidence="2" id="KW-0547">Nucleotide-binding</keyword>
<proteinExistence type="inferred from homology"/>
<evidence type="ECO:0000256" key="5">
    <source>
        <dbReference type="ARBA" id="ARBA00022840"/>
    </source>
</evidence>
<dbReference type="InterPro" id="IPR014001">
    <property type="entry name" value="Helicase_ATP-bd"/>
</dbReference>
<dbReference type="InterPro" id="IPR047187">
    <property type="entry name" value="SF1_C_Upf1"/>
</dbReference>
<organism evidence="9 10">
    <name type="scientific">Durusdinium trenchii</name>
    <dbReference type="NCBI Taxonomy" id="1381693"/>
    <lineage>
        <taxon>Eukaryota</taxon>
        <taxon>Sar</taxon>
        <taxon>Alveolata</taxon>
        <taxon>Dinophyceae</taxon>
        <taxon>Suessiales</taxon>
        <taxon>Symbiodiniaceae</taxon>
        <taxon>Durusdinium</taxon>
    </lineage>
</organism>
<keyword evidence="3" id="KW-0378">Hydrolase</keyword>
<dbReference type="Pfam" id="PF13087">
    <property type="entry name" value="AAA_12"/>
    <property type="match status" value="1"/>
</dbReference>
<feature type="domain" description="Helicase ATP-binding" evidence="8">
    <location>
        <begin position="508"/>
        <end position="705"/>
    </location>
</feature>
<dbReference type="Gene3D" id="3.40.50.300">
    <property type="entry name" value="P-loop containing nucleotide triphosphate hydrolases"/>
    <property type="match status" value="2"/>
</dbReference>
<evidence type="ECO:0000313" key="10">
    <source>
        <dbReference type="Proteomes" id="UP001642484"/>
    </source>
</evidence>
<keyword evidence="4" id="KW-0347">Helicase</keyword>
<name>A0ABP0IJD6_9DINO</name>
<dbReference type="SUPFAM" id="SSF52540">
    <property type="entry name" value="P-loop containing nucleoside triphosphate hydrolases"/>
    <property type="match status" value="1"/>
</dbReference>
<evidence type="ECO:0000256" key="4">
    <source>
        <dbReference type="ARBA" id="ARBA00022806"/>
    </source>
</evidence>
<dbReference type="InterPro" id="IPR003593">
    <property type="entry name" value="AAA+_ATPase"/>
</dbReference>
<evidence type="ECO:0000256" key="1">
    <source>
        <dbReference type="ARBA" id="ARBA00007913"/>
    </source>
</evidence>
<dbReference type="InterPro" id="IPR027417">
    <property type="entry name" value="P-loop_NTPase"/>
</dbReference>
<reference evidence="9 10" key="1">
    <citation type="submission" date="2024-02" db="EMBL/GenBank/DDBJ databases">
        <authorList>
            <person name="Chen Y."/>
            <person name="Shah S."/>
            <person name="Dougan E. K."/>
            <person name="Thang M."/>
            <person name="Chan C."/>
        </authorList>
    </citation>
    <scope>NUCLEOTIDE SEQUENCE [LARGE SCALE GENOMIC DNA]</scope>
</reference>
<dbReference type="PANTHER" id="PTHR43788">
    <property type="entry name" value="DNA2/NAM7 HELICASE FAMILY MEMBER"/>
    <property type="match status" value="1"/>
</dbReference>
<sequence length="867" mass="93920">MAATAAALAELLQEAGGEAKASVVGKLYARGAQHKAAIAACGGVRNFCRAHADRLQYIEEGAGRVRLAGYGGPKEPQLSKTDIDISEATVLEAFTAAVESAGVRNLGALKLDVEHALGVPLDAARLRCWGAASLRNLVAKAVELRDVGTRCLALSHGAVQLLEAKKRSFREDLVQIISELVEMEITITLEALHERWASSQLFSTLEIWGFSTFREAVEAWADEVGIVDMADGTFVVRGGAEVAMKVSSGTLSSPEWPEAAALILLPALRRQLHQRTTVQLPSTQLSWPLWEALLQECTACPDAACAERAVLQIAEFKHAEDAIGAHFHRLRVALALEEIANRAELRFDERERSETSFWHREVQLDLAPDGLIRVLNQGTVQVQVGDLLLVQIQQTAEFFAKVQATSPTLTLKVLQMPNSALATLASDEEGGANQRHSRSSSSRRVAALLFGVALAVPGERAVLALRGLCREVPCWSGPLCGLIRPGGSEGQLADKVLLSQPIQANEGKWSKWTKPQCEVIAAGQRQRLLLVHGPPGTGKTSTAAAMVSEWIKHHEGRALCTAESHVAAKRLVDALQGLPVMHMRWTGDVPWSELQRQLQAARVVVATCTGAGHDLLSSVGFRWLLIDEATQATEPAALIPICRSAAEQLVLLGDPQQLPPTVLSLKAIRWGLSTTLFDRLSGQQQPMLLDTQFRMHPTLCEFPAAAFYGGQLRSAAAASAASAPGRSAIEFRGVHSREQSVGSSFCNPTEADIVMSLLPELADFESILLVAPYRAQRALLERRLADLPPDHRLQVSTIDALQGGECDFLIFSATRSNPAGVVGFLSDRRRVNVLLTRARCGLIVVGDPRTLLQDPTWASWLEFAEKF</sequence>
<protein>
    <submittedName>
        <fullName evidence="9">Uncharacterized protein</fullName>
    </submittedName>
</protein>
<evidence type="ECO:0000313" key="9">
    <source>
        <dbReference type="EMBL" id="CAK9002137.1"/>
    </source>
</evidence>
<comment type="similarity">
    <text evidence="1">Belongs to the DNA2/NAM7 helicase family.</text>
</comment>
<keyword evidence="10" id="KW-1185">Reference proteome</keyword>
<keyword evidence="5" id="KW-0067">ATP-binding</keyword>
<evidence type="ECO:0000256" key="3">
    <source>
        <dbReference type="ARBA" id="ARBA00022801"/>
    </source>
</evidence>
<dbReference type="Proteomes" id="UP001642484">
    <property type="component" value="Unassembled WGS sequence"/>
</dbReference>
<evidence type="ECO:0000256" key="6">
    <source>
        <dbReference type="ARBA" id="ARBA00048432"/>
    </source>
</evidence>
<dbReference type="InterPro" id="IPR041679">
    <property type="entry name" value="DNA2/NAM7-like_C"/>
</dbReference>
<feature type="domain" description="AAA+ ATPase" evidence="7">
    <location>
        <begin position="525"/>
        <end position="799"/>
    </location>
</feature>
<dbReference type="CDD" id="cd18808">
    <property type="entry name" value="SF1_C_Upf1"/>
    <property type="match status" value="1"/>
</dbReference>
<dbReference type="InterPro" id="IPR041677">
    <property type="entry name" value="DNA2/NAM7_AAA_11"/>
</dbReference>